<evidence type="ECO:0000313" key="1">
    <source>
        <dbReference type="EMBL" id="PIO67363.1"/>
    </source>
</evidence>
<accession>A0A2G9UB02</accession>
<organism evidence="1 2">
    <name type="scientific">Teladorsagia circumcincta</name>
    <name type="common">Brown stomach worm</name>
    <name type="synonym">Ostertagia circumcincta</name>
    <dbReference type="NCBI Taxonomy" id="45464"/>
    <lineage>
        <taxon>Eukaryota</taxon>
        <taxon>Metazoa</taxon>
        <taxon>Ecdysozoa</taxon>
        <taxon>Nematoda</taxon>
        <taxon>Chromadorea</taxon>
        <taxon>Rhabditida</taxon>
        <taxon>Rhabditina</taxon>
        <taxon>Rhabditomorpha</taxon>
        <taxon>Strongyloidea</taxon>
        <taxon>Trichostrongylidae</taxon>
        <taxon>Teladorsagia</taxon>
    </lineage>
</organism>
<protein>
    <recommendedName>
        <fullName evidence="3">Surfactant protein B</fullName>
    </recommendedName>
</protein>
<evidence type="ECO:0000313" key="2">
    <source>
        <dbReference type="Proteomes" id="UP000230423"/>
    </source>
</evidence>
<dbReference type="Proteomes" id="UP000230423">
    <property type="component" value="Unassembled WGS sequence"/>
</dbReference>
<name>A0A2G9UB02_TELCI</name>
<dbReference type="EMBL" id="KZ347643">
    <property type="protein sequence ID" value="PIO67363.1"/>
    <property type="molecule type" value="Genomic_DNA"/>
</dbReference>
<sequence>MNLSISGAATTKVFVALVPSRQQILKDYQNSEESKCLAALSKDMDKVYAQLTKQSAEAICKAYKICK</sequence>
<reference evidence="1 2" key="1">
    <citation type="submission" date="2015-09" db="EMBL/GenBank/DDBJ databases">
        <title>Draft genome of the parasitic nematode Teladorsagia circumcincta isolate WARC Sus (inbred).</title>
        <authorList>
            <person name="Mitreva M."/>
        </authorList>
    </citation>
    <scope>NUCLEOTIDE SEQUENCE [LARGE SCALE GENOMIC DNA]</scope>
    <source>
        <strain evidence="1 2">S</strain>
    </source>
</reference>
<evidence type="ECO:0008006" key="3">
    <source>
        <dbReference type="Google" id="ProtNLM"/>
    </source>
</evidence>
<dbReference type="AlphaFoldDB" id="A0A2G9UB02"/>
<gene>
    <name evidence="1" type="ORF">TELCIR_10890</name>
</gene>
<keyword evidence="2" id="KW-1185">Reference proteome</keyword>
<proteinExistence type="predicted"/>